<dbReference type="GO" id="GO:0004301">
    <property type="term" value="F:epoxide hydrolase activity"/>
    <property type="evidence" value="ECO:0007669"/>
    <property type="project" value="TreeGrafter"/>
</dbReference>
<comment type="caution">
    <text evidence="8">The sequence shown here is derived from an EMBL/GenBank/DDBJ whole genome shotgun (WGS) entry which is preliminary data.</text>
</comment>
<evidence type="ECO:0000256" key="5">
    <source>
        <dbReference type="ARBA" id="ARBA00022801"/>
    </source>
</evidence>
<evidence type="ECO:0000256" key="6">
    <source>
        <dbReference type="ARBA" id="ARBA00022833"/>
    </source>
</evidence>
<proteinExistence type="inferred from homology"/>
<evidence type="ECO:0000256" key="7">
    <source>
        <dbReference type="ARBA" id="ARBA00023049"/>
    </source>
</evidence>
<gene>
    <name evidence="8" type="ORF">AbraCBS73388_009423</name>
</gene>
<dbReference type="PANTHER" id="PTHR45726">
    <property type="entry name" value="LEUKOTRIENE A-4 HYDROLASE"/>
    <property type="match status" value="1"/>
</dbReference>
<keyword evidence="5" id="KW-0378">Hydrolase</keyword>
<evidence type="ECO:0000256" key="1">
    <source>
        <dbReference type="ARBA" id="ARBA00001947"/>
    </source>
</evidence>
<dbReference type="FunFam" id="3.30.2010.30:FF:000001">
    <property type="entry name" value="Leukotriene A(4) hydrolase"/>
    <property type="match status" value="1"/>
</dbReference>
<dbReference type="PANTHER" id="PTHR45726:SF3">
    <property type="entry name" value="LEUKOTRIENE A-4 HYDROLASE"/>
    <property type="match status" value="1"/>
</dbReference>
<dbReference type="Gene3D" id="2.60.40.1730">
    <property type="entry name" value="tricorn interacting facor f3 domain"/>
    <property type="match status" value="1"/>
</dbReference>
<dbReference type="SUPFAM" id="SSF63737">
    <property type="entry name" value="Leukotriene A4 hydrolase N-terminal domain"/>
    <property type="match status" value="1"/>
</dbReference>
<evidence type="ECO:0000256" key="4">
    <source>
        <dbReference type="ARBA" id="ARBA00022723"/>
    </source>
</evidence>
<keyword evidence="6" id="KW-0862">Zinc</keyword>
<accession>A0A9W6DUX8</accession>
<keyword evidence="7" id="KW-0482">Metalloprotease</keyword>
<evidence type="ECO:0000313" key="9">
    <source>
        <dbReference type="Proteomes" id="UP001143548"/>
    </source>
</evidence>
<dbReference type="InterPro" id="IPR042097">
    <property type="entry name" value="Aminopeptidase_N-like_N_sf"/>
</dbReference>
<name>A0A9W6DUX8_9EURO</name>
<dbReference type="AlphaFoldDB" id="A0A9W6DUX8"/>
<dbReference type="GO" id="GO:0008237">
    <property type="term" value="F:metallopeptidase activity"/>
    <property type="evidence" value="ECO:0007669"/>
    <property type="project" value="UniProtKB-KW"/>
</dbReference>
<dbReference type="GO" id="GO:0004177">
    <property type="term" value="F:aminopeptidase activity"/>
    <property type="evidence" value="ECO:0007669"/>
    <property type="project" value="TreeGrafter"/>
</dbReference>
<dbReference type="EMBL" id="BROQ01000614">
    <property type="protein sequence ID" value="GKZ28042.1"/>
    <property type="molecule type" value="Genomic_DNA"/>
</dbReference>
<dbReference type="InterPro" id="IPR034015">
    <property type="entry name" value="M1_LTA4H"/>
</dbReference>
<feature type="non-terminal residue" evidence="8">
    <location>
        <position position="138"/>
    </location>
</feature>
<sequence length="138" mass="15011">TPDVKSTIDFNISSPLPVIASGLPVRDALGMSTSEGKTLYQFHQRVPIPSYLFALASGDISEAAIGPRSVVATSPDKVQECQWELEADTEKFIGAIEKIVYPYAWGEYNVLILPPSFPYGGMENPIFTFATPSIISKV</sequence>
<keyword evidence="4" id="KW-0479">Metal-binding</keyword>
<evidence type="ECO:0000256" key="2">
    <source>
        <dbReference type="ARBA" id="ARBA00010136"/>
    </source>
</evidence>
<dbReference type="Proteomes" id="UP001143548">
    <property type="component" value="Unassembled WGS sequence"/>
</dbReference>
<reference evidence="8" key="1">
    <citation type="submission" date="2022-07" db="EMBL/GenBank/DDBJ databases">
        <title>Taxonomy of Aspergillus series Nigri: significant species reduction supported by multi-species coalescent approaches.</title>
        <authorList>
            <person name="Bian C."/>
            <person name="Kusuya Y."/>
            <person name="Sklenar F."/>
            <person name="D'hooge E."/>
            <person name="Yaguchi T."/>
            <person name="Takahashi H."/>
            <person name="Hubka V."/>
        </authorList>
    </citation>
    <scope>NUCLEOTIDE SEQUENCE</scope>
    <source>
        <strain evidence="8">CBS 733.88</strain>
    </source>
</reference>
<dbReference type="GO" id="GO:0005829">
    <property type="term" value="C:cytosol"/>
    <property type="evidence" value="ECO:0007669"/>
    <property type="project" value="TreeGrafter"/>
</dbReference>
<comment type="similarity">
    <text evidence="2">Belongs to the peptidase M1 family.</text>
</comment>
<evidence type="ECO:0000313" key="8">
    <source>
        <dbReference type="EMBL" id="GKZ28042.1"/>
    </source>
</evidence>
<dbReference type="Gene3D" id="3.30.2010.30">
    <property type="match status" value="1"/>
</dbReference>
<dbReference type="GO" id="GO:0006508">
    <property type="term" value="P:proteolysis"/>
    <property type="evidence" value="ECO:0007669"/>
    <property type="project" value="UniProtKB-KW"/>
</dbReference>
<comment type="cofactor">
    <cofactor evidence="1">
        <name>Zn(2+)</name>
        <dbReference type="ChEBI" id="CHEBI:29105"/>
    </cofactor>
</comment>
<protein>
    <submittedName>
        <fullName evidence="8">Uncharacterized protein</fullName>
    </submittedName>
</protein>
<dbReference type="SUPFAM" id="SSF55486">
    <property type="entry name" value="Metalloproteases ('zincins'), catalytic domain"/>
    <property type="match status" value="1"/>
</dbReference>
<keyword evidence="3" id="KW-0645">Protease</keyword>
<dbReference type="GO" id="GO:0046872">
    <property type="term" value="F:metal ion binding"/>
    <property type="evidence" value="ECO:0007669"/>
    <property type="project" value="UniProtKB-KW"/>
</dbReference>
<evidence type="ECO:0000256" key="3">
    <source>
        <dbReference type="ARBA" id="ARBA00022670"/>
    </source>
</evidence>
<organism evidence="8 9">
    <name type="scientific">Aspergillus brasiliensis</name>
    <dbReference type="NCBI Taxonomy" id="319629"/>
    <lineage>
        <taxon>Eukaryota</taxon>
        <taxon>Fungi</taxon>
        <taxon>Dikarya</taxon>
        <taxon>Ascomycota</taxon>
        <taxon>Pezizomycotina</taxon>
        <taxon>Eurotiomycetes</taxon>
        <taxon>Eurotiomycetidae</taxon>
        <taxon>Eurotiales</taxon>
        <taxon>Aspergillaceae</taxon>
        <taxon>Aspergillus</taxon>
        <taxon>Aspergillus subgen. Circumdati</taxon>
    </lineage>
</organism>